<dbReference type="RefSeq" id="WP_246442305.1">
    <property type="nucleotide sequence ID" value="NZ_JACJII010000001.1"/>
</dbReference>
<dbReference type="AlphaFoldDB" id="A0A7W3R9W2"/>
<name>A0A7W3R9W2_9ACTN</name>
<organism evidence="3 4">
    <name type="scientific">Thermomonospora cellulosilytica</name>
    <dbReference type="NCBI Taxonomy" id="1411118"/>
    <lineage>
        <taxon>Bacteria</taxon>
        <taxon>Bacillati</taxon>
        <taxon>Actinomycetota</taxon>
        <taxon>Actinomycetes</taxon>
        <taxon>Streptosporangiales</taxon>
        <taxon>Thermomonosporaceae</taxon>
        <taxon>Thermomonospora</taxon>
    </lineage>
</organism>
<dbReference type="Proteomes" id="UP000539313">
    <property type="component" value="Unassembled WGS sequence"/>
</dbReference>
<feature type="compositionally biased region" description="Low complexity" evidence="1">
    <location>
        <begin position="190"/>
        <end position="201"/>
    </location>
</feature>
<dbReference type="EMBL" id="JACJII010000001">
    <property type="protein sequence ID" value="MBA9005788.1"/>
    <property type="molecule type" value="Genomic_DNA"/>
</dbReference>
<sequence>MRLGPFRLSARLAETPAGIVFWGEDERGRQATVAVLRQGAAADPAARERFRAAILAAVPQNGSGNGDGPRVLAAQPEGPAPWVAVAYEPDAGGVRPAGAERFLEPVALSGGRWWRRGPLFLPYWAGGGGPAVQAAAPVGGPVPDGRGERGLAAAVLALAVMLLVLAVLMLLLFACRPKVDPPPPDPPADSPSQSQPRSQQPSPSPSSPGRSPSPSPSPSSGSPSPGEPGEPVGPGDGGEL</sequence>
<feature type="compositionally biased region" description="Pro residues" evidence="1">
    <location>
        <begin position="202"/>
        <end position="217"/>
    </location>
</feature>
<comment type="caution">
    <text evidence="3">The sequence shown here is derived from an EMBL/GenBank/DDBJ whole genome shotgun (WGS) entry which is preliminary data.</text>
</comment>
<evidence type="ECO:0000256" key="1">
    <source>
        <dbReference type="SAM" id="MobiDB-lite"/>
    </source>
</evidence>
<protein>
    <recommendedName>
        <fullName evidence="5">Serine/threonine protein kinase</fullName>
    </recommendedName>
</protein>
<proteinExistence type="predicted"/>
<reference evidence="3 4" key="1">
    <citation type="submission" date="2020-08" db="EMBL/GenBank/DDBJ databases">
        <title>Sequencing the genomes of 1000 actinobacteria strains.</title>
        <authorList>
            <person name="Klenk H.-P."/>
        </authorList>
    </citation>
    <scope>NUCLEOTIDE SEQUENCE [LARGE SCALE GENOMIC DNA]</scope>
    <source>
        <strain evidence="3 4">DSM 45823</strain>
    </source>
</reference>
<evidence type="ECO:0000313" key="4">
    <source>
        <dbReference type="Proteomes" id="UP000539313"/>
    </source>
</evidence>
<evidence type="ECO:0000313" key="3">
    <source>
        <dbReference type="EMBL" id="MBA9005788.1"/>
    </source>
</evidence>
<feature type="compositionally biased region" description="Low complexity" evidence="1">
    <location>
        <begin position="218"/>
        <end position="230"/>
    </location>
</feature>
<keyword evidence="2" id="KW-0812">Transmembrane</keyword>
<evidence type="ECO:0008006" key="5">
    <source>
        <dbReference type="Google" id="ProtNLM"/>
    </source>
</evidence>
<feature type="transmembrane region" description="Helical" evidence="2">
    <location>
        <begin position="151"/>
        <end position="174"/>
    </location>
</feature>
<gene>
    <name evidence="3" type="ORF">HNR21_004670</name>
</gene>
<accession>A0A7W3R9W2</accession>
<keyword evidence="2" id="KW-1133">Transmembrane helix</keyword>
<evidence type="ECO:0000256" key="2">
    <source>
        <dbReference type="SAM" id="Phobius"/>
    </source>
</evidence>
<feature type="region of interest" description="Disordered" evidence="1">
    <location>
        <begin position="181"/>
        <end position="240"/>
    </location>
</feature>
<keyword evidence="4" id="KW-1185">Reference proteome</keyword>
<keyword evidence="2" id="KW-0472">Membrane</keyword>